<comment type="caution">
    <text evidence="1">The sequence shown here is derived from an EMBL/GenBank/DDBJ whole genome shotgun (WGS) entry which is preliminary data.</text>
</comment>
<reference evidence="1 2" key="1">
    <citation type="submission" date="2018-09" db="EMBL/GenBank/DDBJ databases">
        <title>Acidovorax cavernicola nov. sp. isolated from Gruta de las Maravillas (Aracena, Spain).</title>
        <authorList>
            <person name="Jurado V."/>
            <person name="Gutierrez-Patricio S."/>
            <person name="Gonzalez-Pimentel J.L."/>
            <person name="Miller A.Z."/>
            <person name="Laiz L."/>
            <person name="Saiz-Jimenez C."/>
        </authorList>
    </citation>
    <scope>NUCLEOTIDE SEQUENCE [LARGE SCALE GENOMIC DNA]</scope>
    <source>
        <strain evidence="1 2">1011MAR4D40.2</strain>
    </source>
</reference>
<sequence length="149" mass="16809">MNWQEQRHWNEVNEGDTLNPVPFPLTVYRLVMAAGANRDFNAIHHNTEHAQSTGAPEMYANVMLLQGMWERAVREYIGTAGVLHAIRGFRMKSFNTAGDTVTVRGQVERKWIDDTADAAHRHRLDLRLWSENRHGVSVGPGLAVVSLPP</sequence>
<dbReference type="Gene3D" id="3.10.129.10">
    <property type="entry name" value="Hotdog Thioesterase"/>
    <property type="match status" value="1"/>
</dbReference>
<organism evidence="1 2">
    <name type="scientific">Acidovorax cavernicola</name>
    <dbReference type="NCBI Taxonomy" id="1675792"/>
    <lineage>
        <taxon>Bacteria</taxon>
        <taxon>Pseudomonadati</taxon>
        <taxon>Pseudomonadota</taxon>
        <taxon>Betaproteobacteria</taxon>
        <taxon>Burkholderiales</taxon>
        <taxon>Comamonadaceae</taxon>
        <taxon>Acidovorax</taxon>
    </lineage>
</organism>
<protein>
    <submittedName>
        <fullName evidence="1">Acyl dehydratase</fullName>
    </submittedName>
</protein>
<keyword evidence="2" id="KW-1185">Reference proteome</keyword>
<dbReference type="RefSeq" id="WP_119552355.1">
    <property type="nucleotide sequence ID" value="NZ_QXMN01000003.1"/>
</dbReference>
<proteinExistence type="predicted"/>
<dbReference type="SUPFAM" id="SSF54637">
    <property type="entry name" value="Thioesterase/thiol ester dehydrase-isomerase"/>
    <property type="match status" value="1"/>
</dbReference>
<dbReference type="OrthoDB" id="9800237at2"/>
<name>A0A9X8D7Z5_9BURK</name>
<dbReference type="EMBL" id="QXMN01000003">
    <property type="protein sequence ID" value="RIX84097.1"/>
    <property type="molecule type" value="Genomic_DNA"/>
</dbReference>
<evidence type="ECO:0000313" key="2">
    <source>
        <dbReference type="Proteomes" id="UP000265619"/>
    </source>
</evidence>
<gene>
    <name evidence="1" type="ORF">D3H34_05130</name>
</gene>
<dbReference type="Proteomes" id="UP000265619">
    <property type="component" value="Unassembled WGS sequence"/>
</dbReference>
<evidence type="ECO:0000313" key="1">
    <source>
        <dbReference type="EMBL" id="RIX84097.1"/>
    </source>
</evidence>
<accession>A0A9X8D7Z5</accession>
<dbReference type="AlphaFoldDB" id="A0A9X8D7Z5"/>
<dbReference type="InterPro" id="IPR029069">
    <property type="entry name" value="HotDog_dom_sf"/>
</dbReference>